<gene>
    <name evidence="10" type="primary">dacA</name>
    <name evidence="12" type="ORF">HMPREF1705_03261</name>
</gene>
<dbReference type="GO" id="GO:0005524">
    <property type="term" value="F:ATP binding"/>
    <property type="evidence" value="ECO:0007669"/>
    <property type="project" value="UniProtKB-UniRule"/>
</dbReference>
<dbReference type="InterPro" id="IPR003390">
    <property type="entry name" value="DNA_integrity_scan_DisA_N"/>
</dbReference>
<dbReference type="NCBIfam" id="TIGR00159">
    <property type="entry name" value="diadenylate cyclase CdaA"/>
    <property type="match status" value="1"/>
</dbReference>
<dbReference type="InterPro" id="IPR034701">
    <property type="entry name" value="CdaA"/>
</dbReference>
<evidence type="ECO:0000313" key="13">
    <source>
        <dbReference type="Proteomes" id="UP000005273"/>
    </source>
</evidence>
<evidence type="ECO:0000256" key="7">
    <source>
        <dbReference type="ARBA" id="ARBA00022840"/>
    </source>
</evidence>
<dbReference type="eggNOG" id="COG1624">
    <property type="taxonomic scope" value="Bacteria"/>
</dbReference>
<dbReference type="AlphaFoldDB" id="A0A0T5XDK5"/>
<comment type="caution">
    <text evidence="10">Lacks conserved residue(s) required for the propagation of feature annotation.</text>
</comment>
<dbReference type="PANTHER" id="PTHR34185:SF1">
    <property type="entry name" value="DIADENYLATE CYCLASE"/>
    <property type="match status" value="1"/>
</dbReference>
<comment type="subunit">
    <text evidence="10">Probably a homodimer.</text>
</comment>
<keyword evidence="5 10" id="KW-0548">Nucleotidyltransferase</keyword>
<proteinExistence type="inferred from homology"/>
<accession>A0A0T5XDK5</accession>
<dbReference type="EC" id="2.7.7.85" evidence="10"/>
<keyword evidence="3 10" id="KW-0808">Transferase</keyword>
<keyword evidence="8 10" id="KW-1133">Transmembrane helix</keyword>
<dbReference type="Gene3D" id="3.40.1700.10">
    <property type="entry name" value="DNA integrity scanning protein, DisA, N-terminal domain"/>
    <property type="match status" value="1"/>
</dbReference>
<comment type="similarity">
    <text evidence="10">Belongs to the adenylate cyclase family. DacA/CdaA subfamily.</text>
</comment>
<dbReference type="InterPro" id="IPR050338">
    <property type="entry name" value="DisA"/>
</dbReference>
<organism evidence="12 13">
    <name type="scientific">Acetomicrobium hydrogeniformans ATCC BAA-1850</name>
    <dbReference type="NCBI Taxonomy" id="592015"/>
    <lineage>
        <taxon>Bacteria</taxon>
        <taxon>Thermotogati</taxon>
        <taxon>Synergistota</taxon>
        <taxon>Synergistia</taxon>
        <taxon>Synergistales</taxon>
        <taxon>Acetomicrobiaceae</taxon>
        <taxon>Acetomicrobium</taxon>
    </lineage>
</organism>
<evidence type="ECO:0000313" key="12">
    <source>
        <dbReference type="EMBL" id="KRT35998.1"/>
    </source>
</evidence>
<dbReference type="GO" id="GO:0004016">
    <property type="term" value="F:adenylate cyclase activity"/>
    <property type="evidence" value="ECO:0007669"/>
    <property type="project" value="UniProtKB-UniRule"/>
</dbReference>
<comment type="function">
    <text evidence="10">Catalyzes the condensation of 2 ATP molecules into cyclic di-AMP (c-di-AMP), a second messenger used to regulate differing processes in different bacteria.</text>
</comment>
<dbReference type="Pfam" id="PF19293">
    <property type="entry name" value="CdaA_N"/>
    <property type="match status" value="1"/>
</dbReference>
<feature type="transmembrane region" description="Helical" evidence="10">
    <location>
        <begin position="6"/>
        <end position="28"/>
    </location>
</feature>
<evidence type="ECO:0000256" key="6">
    <source>
        <dbReference type="ARBA" id="ARBA00022741"/>
    </source>
</evidence>
<evidence type="ECO:0000256" key="3">
    <source>
        <dbReference type="ARBA" id="ARBA00022679"/>
    </source>
</evidence>
<evidence type="ECO:0000256" key="5">
    <source>
        <dbReference type="ARBA" id="ARBA00022695"/>
    </source>
</evidence>
<dbReference type="Pfam" id="PF02457">
    <property type="entry name" value="DAC"/>
    <property type="match status" value="1"/>
</dbReference>
<comment type="catalytic activity">
    <reaction evidence="1 10">
        <text>2 ATP = 3',3'-c-di-AMP + 2 diphosphate</text>
        <dbReference type="Rhea" id="RHEA:35655"/>
        <dbReference type="ChEBI" id="CHEBI:30616"/>
        <dbReference type="ChEBI" id="CHEBI:33019"/>
        <dbReference type="ChEBI" id="CHEBI:71500"/>
        <dbReference type="EC" id="2.7.7.85"/>
    </reaction>
</comment>
<evidence type="ECO:0000259" key="11">
    <source>
        <dbReference type="PROSITE" id="PS51794"/>
    </source>
</evidence>
<dbReference type="InterPro" id="IPR014046">
    <property type="entry name" value="C-di-AMP_synthase"/>
</dbReference>
<keyword evidence="6 10" id="KW-0547">Nucleotide-binding</keyword>
<dbReference type="FunFam" id="3.40.1700.10:FF:000002">
    <property type="entry name" value="Diadenylate cyclase"/>
    <property type="match status" value="1"/>
</dbReference>
<keyword evidence="9 10" id="KW-0472">Membrane</keyword>
<protein>
    <recommendedName>
        <fullName evidence="10">Diadenylate cyclase</fullName>
        <shortName evidence="10">DAC</shortName>
        <ecNumber evidence="10">2.7.7.85</ecNumber>
    </recommendedName>
    <alternativeName>
        <fullName evidence="10">Cyclic-di-AMP synthase</fullName>
        <shortName evidence="10">c-di-AMP synthase</shortName>
    </alternativeName>
</protein>
<dbReference type="Proteomes" id="UP000005273">
    <property type="component" value="Unassembled WGS sequence"/>
</dbReference>
<feature type="transmembrane region" description="Helical" evidence="10">
    <location>
        <begin position="58"/>
        <end position="76"/>
    </location>
</feature>
<keyword evidence="4 10" id="KW-0812">Transmembrane</keyword>
<reference evidence="13" key="1">
    <citation type="submission" date="2012-09" db="EMBL/GenBank/DDBJ databases">
        <authorList>
            <person name="Weinstock G."/>
            <person name="Sodergren E."/>
            <person name="Clifton S."/>
            <person name="Fulton L."/>
            <person name="Fulton B."/>
            <person name="Courtney L."/>
            <person name="Fronick C."/>
            <person name="Harrison M."/>
            <person name="Strong C."/>
            <person name="Farmer C."/>
            <person name="Delehaunty K."/>
            <person name="Markovic C."/>
            <person name="Hall O."/>
            <person name="Minx P."/>
            <person name="Tomlinson C."/>
            <person name="Mitreva M."/>
            <person name="Nelson J."/>
            <person name="Hou S."/>
            <person name="Wollam A."/>
            <person name="Pepin K.H."/>
            <person name="Johnson M."/>
            <person name="Bhonagiri V."/>
            <person name="Nash W.E."/>
            <person name="Suruliraj S."/>
            <person name="Warren W."/>
            <person name="Chinwalla A."/>
            <person name="Mardis E.R."/>
            <person name="Wilson R.K."/>
        </authorList>
    </citation>
    <scope>NUCLEOTIDE SEQUENCE [LARGE SCALE GENOMIC DNA]</scope>
    <source>
        <strain evidence="13">OS1</strain>
    </source>
</reference>
<dbReference type="RefSeq" id="WP_009201303.1">
    <property type="nucleotide sequence ID" value="NZ_ACJX03000001.1"/>
</dbReference>
<dbReference type="InterPro" id="IPR045585">
    <property type="entry name" value="CdaA_N"/>
</dbReference>
<dbReference type="STRING" id="592015.HMPREF1705_03261"/>
<dbReference type="SUPFAM" id="SSF143597">
    <property type="entry name" value="YojJ-like"/>
    <property type="match status" value="1"/>
</dbReference>
<dbReference type="PROSITE" id="PS51794">
    <property type="entry name" value="DAC"/>
    <property type="match status" value="1"/>
</dbReference>
<keyword evidence="13" id="KW-1185">Reference proteome</keyword>
<keyword evidence="7 10" id="KW-0067">ATP-binding</keyword>
<dbReference type="HAMAP" id="MF_01499">
    <property type="entry name" value="DacA"/>
    <property type="match status" value="1"/>
</dbReference>
<dbReference type="GO" id="GO:0106408">
    <property type="term" value="F:diadenylate cyclase activity"/>
    <property type="evidence" value="ECO:0007669"/>
    <property type="project" value="UniProtKB-EC"/>
</dbReference>
<name>A0A0T5XDK5_9BACT</name>
<dbReference type="OrthoDB" id="9807385at2"/>
<dbReference type="EMBL" id="ACJX03000001">
    <property type="protein sequence ID" value="KRT35998.1"/>
    <property type="molecule type" value="Genomic_DNA"/>
</dbReference>
<dbReference type="InterPro" id="IPR036888">
    <property type="entry name" value="DNA_integrity_DisA_N_sf"/>
</dbReference>
<dbReference type="PANTHER" id="PTHR34185">
    <property type="entry name" value="DIADENYLATE CYCLASE"/>
    <property type="match status" value="1"/>
</dbReference>
<keyword evidence="2 10" id="KW-1003">Cell membrane</keyword>
<dbReference type="GO" id="GO:0006171">
    <property type="term" value="P:cAMP biosynthetic process"/>
    <property type="evidence" value="ECO:0007669"/>
    <property type="project" value="InterPro"/>
</dbReference>
<evidence type="ECO:0000256" key="10">
    <source>
        <dbReference type="HAMAP-Rule" id="MF_01499"/>
    </source>
</evidence>
<evidence type="ECO:0000256" key="1">
    <source>
        <dbReference type="ARBA" id="ARBA00000877"/>
    </source>
</evidence>
<evidence type="ECO:0000256" key="2">
    <source>
        <dbReference type="ARBA" id="ARBA00022475"/>
    </source>
</evidence>
<sequence length="278" mass="31505">MIKFLSLRDILDILIIAFLIYRILLLLMDTRAMQLVKGLLLLALVSVFARTLRFEALSWILGKFLGVLFIAIPIVFQPELRRMLEEIGKGSLWRRAISREKAQSLADEVLRALLYLQSQKIGALIVLQRSTGLKDVWQSAVKLDAEISQEVLVSIFWPGNPLHDGAVILDRERVIAASCFLPLSDNPDISRWLGTRHRAALGITEVSDAISLVVSEERGEVSFAIRGHLSRGLKENQLRQLLLHYFLSESEPTSLWERIREAFASFRSGGVKDDEMDR</sequence>
<feature type="domain" description="DAC" evidence="11">
    <location>
        <begin position="77"/>
        <end position="235"/>
    </location>
</feature>
<evidence type="ECO:0000256" key="9">
    <source>
        <dbReference type="ARBA" id="ARBA00023136"/>
    </source>
</evidence>
<evidence type="ECO:0000256" key="4">
    <source>
        <dbReference type="ARBA" id="ARBA00022692"/>
    </source>
</evidence>
<evidence type="ECO:0000256" key="8">
    <source>
        <dbReference type="ARBA" id="ARBA00022989"/>
    </source>
</evidence>
<comment type="caution">
    <text evidence="12">The sequence shown here is derived from an EMBL/GenBank/DDBJ whole genome shotgun (WGS) entry which is preliminary data.</text>
</comment>
<dbReference type="PIRSF" id="PIRSF004793">
    <property type="entry name" value="UCP004793"/>
    <property type="match status" value="1"/>
</dbReference>